<dbReference type="Gramene" id="MELO3C030082.2.1">
    <property type="protein sequence ID" value="MELO3C030082.2.1"/>
    <property type="gene ID" value="MELO3C030082.2"/>
</dbReference>
<sequence length="69" mass="8225">MRLQGSVQDKASGSFQDRVNSFMQGKFSSQRFQWSSKRNTLVSKSTLRRKCWRRWIPSHPLTYKLKTLM</sequence>
<evidence type="ECO:0000313" key="1">
    <source>
        <dbReference type="EnsemblPlants" id="MELO3C030082.2.1"/>
    </source>
</evidence>
<dbReference type="AlphaFoldDB" id="A0A9I9E8B1"/>
<organism evidence="1">
    <name type="scientific">Cucumis melo</name>
    <name type="common">Muskmelon</name>
    <dbReference type="NCBI Taxonomy" id="3656"/>
    <lineage>
        <taxon>Eukaryota</taxon>
        <taxon>Viridiplantae</taxon>
        <taxon>Streptophyta</taxon>
        <taxon>Embryophyta</taxon>
        <taxon>Tracheophyta</taxon>
        <taxon>Spermatophyta</taxon>
        <taxon>Magnoliopsida</taxon>
        <taxon>eudicotyledons</taxon>
        <taxon>Gunneridae</taxon>
        <taxon>Pentapetalae</taxon>
        <taxon>rosids</taxon>
        <taxon>fabids</taxon>
        <taxon>Cucurbitales</taxon>
        <taxon>Cucurbitaceae</taxon>
        <taxon>Benincaseae</taxon>
        <taxon>Cucumis</taxon>
    </lineage>
</organism>
<reference evidence="1" key="1">
    <citation type="submission" date="2023-03" db="UniProtKB">
        <authorList>
            <consortium name="EnsemblPlants"/>
        </authorList>
    </citation>
    <scope>IDENTIFICATION</scope>
</reference>
<accession>A0A9I9E8B1</accession>
<protein>
    <submittedName>
        <fullName evidence="1">Uncharacterized protein</fullName>
    </submittedName>
</protein>
<proteinExistence type="predicted"/>
<name>A0A9I9E8B1_CUCME</name>
<dbReference type="EnsemblPlants" id="MELO3C030082.2.1">
    <property type="protein sequence ID" value="MELO3C030082.2.1"/>
    <property type="gene ID" value="MELO3C030082.2"/>
</dbReference>